<gene>
    <name evidence="2" type="ORF">A2721_02205</name>
</gene>
<evidence type="ECO:0000313" key="3">
    <source>
        <dbReference type="Proteomes" id="UP000177871"/>
    </source>
</evidence>
<proteinExistence type="predicted"/>
<keyword evidence="1" id="KW-1133">Transmembrane helix</keyword>
<protein>
    <recommendedName>
        <fullName evidence="4">Type 4a pilus biogenesis protein PilO</fullName>
    </recommendedName>
</protein>
<keyword evidence="1" id="KW-0472">Membrane</keyword>
<accession>A0A1F6A0A5</accession>
<reference evidence="2 3" key="1">
    <citation type="journal article" date="2016" name="Nat. Commun.">
        <title>Thousands of microbial genomes shed light on interconnected biogeochemical processes in an aquifer system.</title>
        <authorList>
            <person name="Anantharaman K."/>
            <person name="Brown C.T."/>
            <person name="Hug L.A."/>
            <person name="Sharon I."/>
            <person name="Castelle C.J."/>
            <person name="Probst A.J."/>
            <person name="Thomas B.C."/>
            <person name="Singh A."/>
            <person name="Wilkins M.J."/>
            <person name="Karaoz U."/>
            <person name="Brodie E.L."/>
            <person name="Williams K.H."/>
            <person name="Hubbard S.S."/>
            <person name="Banfield J.F."/>
        </authorList>
    </citation>
    <scope>NUCLEOTIDE SEQUENCE [LARGE SCALE GENOMIC DNA]</scope>
</reference>
<dbReference type="Proteomes" id="UP000177871">
    <property type="component" value="Unassembled WGS sequence"/>
</dbReference>
<feature type="transmembrane region" description="Helical" evidence="1">
    <location>
        <begin position="38"/>
        <end position="66"/>
    </location>
</feature>
<keyword evidence="1" id="KW-0812">Transmembrane</keyword>
<dbReference type="InterPro" id="IPR014717">
    <property type="entry name" value="Transl_elong_EF1B/ribsomal_bS6"/>
</dbReference>
<dbReference type="AlphaFoldDB" id="A0A1F6A0A5"/>
<dbReference type="EMBL" id="MFJK01000016">
    <property type="protein sequence ID" value="OGG17812.1"/>
    <property type="molecule type" value="Genomic_DNA"/>
</dbReference>
<name>A0A1F6A0A5_9BACT</name>
<sequence length="246" mass="26889">MNPVNPQTEGKDPALLKRYSRYYTYIEPVFTDPVIRGYFTLIASILLIAFFIVFALSPTSSTILGLTRKIDDQRKLTTALDAKISSLIIAQENYSQAESSLPNLHTALPIKPYPDEILTHLLTTASASGIALTSVQISGIDLENEPPEKSAEVNLPASPPPAADISPLSLIPSFLFHAEAKGTRAQVRAFIGQLELLPRLIRLSTVNYNIDLLSSNQNLVLAEVTGLAFYYDDWQATPSTEAGTIN</sequence>
<evidence type="ECO:0008006" key="4">
    <source>
        <dbReference type="Google" id="ProtNLM"/>
    </source>
</evidence>
<evidence type="ECO:0000313" key="2">
    <source>
        <dbReference type="EMBL" id="OGG17812.1"/>
    </source>
</evidence>
<dbReference type="Gene3D" id="3.30.70.60">
    <property type="match status" value="1"/>
</dbReference>
<evidence type="ECO:0000256" key="1">
    <source>
        <dbReference type="SAM" id="Phobius"/>
    </source>
</evidence>
<comment type="caution">
    <text evidence="2">The sequence shown here is derived from an EMBL/GenBank/DDBJ whole genome shotgun (WGS) entry which is preliminary data.</text>
</comment>
<dbReference type="STRING" id="1798381.A2721_02205"/>
<organism evidence="2 3">
    <name type="scientific">Candidatus Gottesmanbacteria bacterium RIFCSPHIGHO2_01_FULL_47_48</name>
    <dbReference type="NCBI Taxonomy" id="1798381"/>
    <lineage>
        <taxon>Bacteria</taxon>
        <taxon>Candidatus Gottesmaniibacteriota</taxon>
    </lineage>
</organism>